<accession>A0A940S1T4</accession>
<sequence>MQKRLPTLSPPATPGDDTASLRTLNRFAVDLIAIPSVEDLLWYVARNVVGKLNFVDCVIYQSDPARTELHQVAAWGEKNPYGRNILNPLIIPFGRGITGQVAQTQKPIVIEDLLQDHNYIPDTQVARSEICVPLVVRGEVVGVIDSEHPEPGAFGETELEILGTVAAMTSAKLELLAETERSADRYQDLVASHAQLTREITARKALEARLFEARKLEALGQLTGRFAHEFNNILTVVLGNLELADAASDLPEDVAPCLAEAHEAAQRGARLMRDMLVFAQRTRLAPVVLEPDDFVTGFARVAGRRTACPLELDLGGAPWRIAMDRGALTDVLKNLVDNACDAMVAAMDGGSVTLSTGQMTLELGEAPFPGVDLPPGRYVRFSVSDTGTGIPAQRREQIFDPFYTTKPVGAGTGLGLSIVRGFVQQSGGAVAVVSETDPTRAGTTFHVLLPALPESTESPGTDDEQDGAHAHAQEPARQDS</sequence>
<dbReference type="Gene3D" id="3.30.450.40">
    <property type="match status" value="1"/>
</dbReference>
<dbReference type="AlphaFoldDB" id="A0A940S1T4"/>
<dbReference type="Pfam" id="PF00512">
    <property type="entry name" value="HisKA"/>
    <property type="match status" value="1"/>
</dbReference>
<dbReference type="SUPFAM" id="SSF47384">
    <property type="entry name" value="Homodimeric domain of signal transducing histidine kinase"/>
    <property type="match status" value="1"/>
</dbReference>
<evidence type="ECO:0000256" key="2">
    <source>
        <dbReference type="ARBA" id="ARBA00012438"/>
    </source>
</evidence>
<evidence type="ECO:0000313" key="6">
    <source>
        <dbReference type="EMBL" id="MBP0484503.1"/>
    </source>
</evidence>
<dbReference type="PRINTS" id="PR00344">
    <property type="entry name" value="BCTRLSENSOR"/>
</dbReference>
<dbReference type="Proteomes" id="UP000675940">
    <property type="component" value="Unassembled WGS sequence"/>
</dbReference>
<dbReference type="InterPro" id="IPR003018">
    <property type="entry name" value="GAF"/>
</dbReference>
<dbReference type="InterPro" id="IPR004358">
    <property type="entry name" value="Sig_transdc_His_kin-like_C"/>
</dbReference>
<evidence type="ECO:0000256" key="4">
    <source>
        <dbReference type="SAM" id="MobiDB-lite"/>
    </source>
</evidence>
<feature type="compositionally biased region" description="Basic and acidic residues" evidence="4">
    <location>
        <begin position="466"/>
        <end position="480"/>
    </location>
</feature>
<dbReference type="EC" id="2.7.13.3" evidence="2"/>
<dbReference type="SMART" id="SM00065">
    <property type="entry name" value="GAF"/>
    <property type="match status" value="1"/>
</dbReference>
<dbReference type="Gene3D" id="1.10.287.130">
    <property type="match status" value="1"/>
</dbReference>
<dbReference type="Pfam" id="PF02518">
    <property type="entry name" value="HATPase_c"/>
    <property type="match status" value="1"/>
</dbReference>
<feature type="domain" description="Histidine kinase" evidence="5">
    <location>
        <begin position="225"/>
        <end position="453"/>
    </location>
</feature>
<name>A0A940S1T4_9RHOB</name>
<dbReference type="RefSeq" id="WP_209362921.1">
    <property type="nucleotide sequence ID" value="NZ_JAGISH010000013.1"/>
</dbReference>
<dbReference type="InterPro" id="IPR003661">
    <property type="entry name" value="HisK_dim/P_dom"/>
</dbReference>
<organism evidence="6 7">
    <name type="scientific">Sagittula salina</name>
    <dbReference type="NCBI Taxonomy" id="2820268"/>
    <lineage>
        <taxon>Bacteria</taxon>
        <taxon>Pseudomonadati</taxon>
        <taxon>Pseudomonadota</taxon>
        <taxon>Alphaproteobacteria</taxon>
        <taxon>Rhodobacterales</taxon>
        <taxon>Roseobacteraceae</taxon>
        <taxon>Sagittula</taxon>
    </lineage>
</organism>
<dbReference type="InterPro" id="IPR036097">
    <property type="entry name" value="HisK_dim/P_sf"/>
</dbReference>
<dbReference type="GO" id="GO:0000155">
    <property type="term" value="F:phosphorelay sensor kinase activity"/>
    <property type="evidence" value="ECO:0007669"/>
    <property type="project" value="InterPro"/>
</dbReference>
<dbReference type="SMART" id="SM00387">
    <property type="entry name" value="HATPase_c"/>
    <property type="match status" value="1"/>
</dbReference>
<keyword evidence="7" id="KW-1185">Reference proteome</keyword>
<gene>
    <name evidence="6" type="ORF">J5474_18690</name>
</gene>
<evidence type="ECO:0000256" key="3">
    <source>
        <dbReference type="ARBA" id="ARBA00022553"/>
    </source>
</evidence>
<feature type="region of interest" description="Disordered" evidence="4">
    <location>
        <begin position="452"/>
        <end position="480"/>
    </location>
</feature>
<evidence type="ECO:0000259" key="5">
    <source>
        <dbReference type="PROSITE" id="PS50109"/>
    </source>
</evidence>
<evidence type="ECO:0000313" key="7">
    <source>
        <dbReference type="Proteomes" id="UP000675940"/>
    </source>
</evidence>
<dbReference type="Gene3D" id="3.30.565.10">
    <property type="entry name" value="Histidine kinase-like ATPase, C-terminal domain"/>
    <property type="match status" value="1"/>
</dbReference>
<dbReference type="InterPro" id="IPR003594">
    <property type="entry name" value="HATPase_dom"/>
</dbReference>
<dbReference type="Pfam" id="PF13185">
    <property type="entry name" value="GAF_2"/>
    <property type="match status" value="1"/>
</dbReference>
<dbReference type="PANTHER" id="PTHR43065">
    <property type="entry name" value="SENSOR HISTIDINE KINASE"/>
    <property type="match status" value="1"/>
</dbReference>
<proteinExistence type="predicted"/>
<reference evidence="6" key="1">
    <citation type="submission" date="2021-03" db="EMBL/GenBank/DDBJ databases">
        <title>Sagittula salina sp. nov. strain M10.9X isolated from the marine waste.</title>
        <authorList>
            <person name="Satari L."/>
            <person name="Molina-Menor E."/>
            <person name="Vidal-Verdu A."/>
            <person name="Pascual J."/>
            <person name="Pereto J."/>
            <person name="Porcar M."/>
        </authorList>
    </citation>
    <scope>NUCLEOTIDE SEQUENCE</scope>
    <source>
        <strain evidence="6">M10.9X</strain>
    </source>
</reference>
<protein>
    <recommendedName>
        <fullName evidence="2">histidine kinase</fullName>
        <ecNumber evidence="2">2.7.13.3</ecNumber>
    </recommendedName>
</protein>
<dbReference type="SUPFAM" id="SSF55781">
    <property type="entry name" value="GAF domain-like"/>
    <property type="match status" value="1"/>
</dbReference>
<dbReference type="EMBL" id="JAGISH010000013">
    <property type="protein sequence ID" value="MBP0484503.1"/>
    <property type="molecule type" value="Genomic_DNA"/>
</dbReference>
<dbReference type="SUPFAM" id="SSF55874">
    <property type="entry name" value="ATPase domain of HSP90 chaperone/DNA topoisomerase II/histidine kinase"/>
    <property type="match status" value="1"/>
</dbReference>
<comment type="catalytic activity">
    <reaction evidence="1">
        <text>ATP + protein L-histidine = ADP + protein N-phospho-L-histidine.</text>
        <dbReference type="EC" id="2.7.13.3"/>
    </reaction>
</comment>
<dbReference type="SMART" id="SM00388">
    <property type="entry name" value="HisKA"/>
    <property type="match status" value="1"/>
</dbReference>
<dbReference type="PANTHER" id="PTHR43065:SF49">
    <property type="entry name" value="HISTIDINE KINASE"/>
    <property type="match status" value="1"/>
</dbReference>
<keyword evidence="3" id="KW-0597">Phosphoprotein</keyword>
<comment type="caution">
    <text evidence="6">The sequence shown here is derived from an EMBL/GenBank/DDBJ whole genome shotgun (WGS) entry which is preliminary data.</text>
</comment>
<dbReference type="InterPro" id="IPR036890">
    <property type="entry name" value="HATPase_C_sf"/>
</dbReference>
<dbReference type="PROSITE" id="PS50109">
    <property type="entry name" value="HIS_KIN"/>
    <property type="match status" value="1"/>
</dbReference>
<evidence type="ECO:0000256" key="1">
    <source>
        <dbReference type="ARBA" id="ARBA00000085"/>
    </source>
</evidence>
<dbReference type="InterPro" id="IPR005467">
    <property type="entry name" value="His_kinase_dom"/>
</dbReference>
<dbReference type="InterPro" id="IPR029016">
    <property type="entry name" value="GAF-like_dom_sf"/>
</dbReference>
<dbReference type="CDD" id="cd00082">
    <property type="entry name" value="HisKA"/>
    <property type="match status" value="1"/>
</dbReference>